<evidence type="ECO:0000313" key="1">
    <source>
        <dbReference type="EMBL" id="CDW43989.1"/>
    </source>
</evidence>
<sequence>LVTRHWVSSSFQDVKGRNKVNQAFYTLRDKVVPGHDALFFLILFPVEFSP</sequence>
<feature type="non-terminal residue" evidence="1">
    <location>
        <position position="1"/>
    </location>
</feature>
<protein>
    <submittedName>
        <fullName evidence="1">Uncharacterized protein</fullName>
    </submittedName>
</protein>
<dbReference type="EMBL" id="HACA01026628">
    <property type="protein sequence ID" value="CDW43989.1"/>
    <property type="molecule type" value="Transcribed_RNA"/>
</dbReference>
<accession>A0A0K2V0I4</accession>
<reference evidence="1" key="1">
    <citation type="submission" date="2014-05" db="EMBL/GenBank/DDBJ databases">
        <authorList>
            <person name="Chronopoulou M."/>
        </authorList>
    </citation>
    <scope>NUCLEOTIDE SEQUENCE</scope>
    <source>
        <tissue evidence="1">Whole organism</tissue>
    </source>
</reference>
<proteinExistence type="predicted"/>
<dbReference type="AlphaFoldDB" id="A0A0K2V0I4"/>
<organism evidence="1">
    <name type="scientific">Lepeophtheirus salmonis</name>
    <name type="common">Salmon louse</name>
    <name type="synonym">Caligus salmonis</name>
    <dbReference type="NCBI Taxonomy" id="72036"/>
    <lineage>
        <taxon>Eukaryota</taxon>
        <taxon>Metazoa</taxon>
        <taxon>Ecdysozoa</taxon>
        <taxon>Arthropoda</taxon>
        <taxon>Crustacea</taxon>
        <taxon>Multicrustacea</taxon>
        <taxon>Hexanauplia</taxon>
        <taxon>Copepoda</taxon>
        <taxon>Siphonostomatoida</taxon>
        <taxon>Caligidae</taxon>
        <taxon>Lepeophtheirus</taxon>
    </lineage>
</organism>
<name>A0A0K2V0I4_LEPSM</name>